<evidence type="ECO:0000313" key="6">
    <source>
        <dbReference type="EMBL" id="PWE14392.1"/>
    </source>
</evidence>
<dbReference type="PANTHER" id="PTHR33376:SF4">
    <property type="entry name" value="SIALIC ACID-BINDING PERIPLASMIC PROTEIN SIAP"/>
    <property type="match status" value="1"/>
</dbReference>
<dbReference type="PIRSF" id="PIRSF006470">
    <property type="entry name" value="DctB"/>
    <property type="match status" value="1"/>
</dbReference>
<dbReference type="NCBIfam" id="NF037995">
    <property type="entry name" value="TRAP_S1"/>
    <property type="match status" value="1"/>
</dbReference>
<dbReference type="InterPro" id="IPR004682">
    <property type="entry name" value="TRAP_DctP"/>
</dbReference>
<dbReference type="AlphaFoldDB" id="A0A2U2BK85"/>
<evidence type="ECO:0000313" key="7">
    <source>
        <dbReference type="Proteomes" id="UP000245216"/>
    </source>
</evidence>
<dbReference type="GO" id="GO:0055085">
    <property type="term" value="P:transmembrane transport"/>
    <property type="evidence" value="ECO:0007669"/>
    <property type="project" value="InterPro"/>
</dbReference>
<sequence length="336" mass="37377">MKRRAFLKTVAASSTLPWALSFSKSAQAAEFEYRIAHSVPTHHPLHIRMVEAADRIREQTNGRFDLRIFPSDQLGSQTDVMSQIRSGAIDFLCLSGVVLSTLVPSSAISGLGFAFKDYDQVWKAMDGGLGEFIRAEIAKTRSLFAFEQIWDNGYRQITSSGRAAATPADISGMKIRVPPSSMWTSLFSSLGAAPATINANELYSSLQTKIVDAQENPLAVISTLKLYEVQQYCAMTNHMWDGFWLLANRRNFDGLPEDIQEIVRKNLNQSAVQERADLFSLSEQLQSDLEGKGMQFVQADTAAFKQRLIDAGFYAEWKKKFPAAGWEQLESVVGSL</sequence>
<proteinExistence type="inferred from homology"/>
<dbReference type="Gene3D" id="3.40.190.170">
    <property type="entry name" value="Bacterial extracellular solute-binding protein, family 7"/>
    <property type="match status" value="1"/>
</dbReference>
<keyword evidence="3" id="KW-0813">Transport</keyword>
<dbReference type="GO" id="GO:0030288">
    <property type="term" value="C:outer membrane-bounded periplasmic space"/>
    <property type="evidence" value="ECO:0007669"/>
    <property type="project" value="InterPro"/>
</dbReference>
<accession>A0A2U2BK85</accession>
<dbReference type="NCBIfam" id="TIGR00787">
    <property type="entry name" value="dctP"/>
    <property type="match status" value="1"/>
</dbReference>
<name>A0A2U2BK85_ALCFA</name>
<organism evidence="6 7">
    <name type="scientific">Alcaligenes faecalis</name>
    <dbReference type="NCBI Taxonomy" id="511"/>
    <lineage>
        <taxon>Bacteria</taxon>
        <taxon>Pseudomonadati</taxon>
        <taxon>Pseudomonadota</taxon>
        <taxon>Betaproteobacteria</taxon>
        <taxon>Burkholderiales</taxon>
        <taxon>Alcaligenaceae</taxon>
        <taxon>Alcaligenes</taxon>
    </lineage>
</organism>
<evidence type="ECO:0000256" key="4">
    <source>
        <dbReference type="ARBA" id="ARBA00022729"/>
    </source>
</evidence>
<comment type="subcellular location">
    <subcellularLocation>
        <location evidence="1">Cell envelope</location>
    </subcellularLocation>
</comment>
<comment type="similarity">
    <text evidence="2">Belongs to the bacterial solute-binding protein 7 family.</text>
</comment>
<gene>
    <name evidence="6" type="ORF">DF183_06580</name>
</gene>
<evidence type="ECO:0000256" key="2">
    <source>
        <dbReference type="ARBA" id="ARBA00009023"/>
    </source>
</evidence>
<dbReference type="PANTHER" id="PTHR33376">
    <property type="match status" value="1"/>
</dbReference>
<feature type="signal peptide" evidence="5">
    <location>
        <begin position="1"/>
        <end position="28"/>
    </location>
</feature>
<evidence type="ECO:0000256" key="3">
    <source>
        <dbReference type="ARBA" id="ARBA00022448"/>
    </source>
</evidence>
<dbReference type="CDD" id="cd13603">
    <property type="entry name" value="PBP2_TRAP_Siap_TeaA_like"/>
    <property type="match status" value="1"/>
</dbReference>
<dbReference type="EMBL" id="QEXO01000002">
    <property type="protein sequence ID" value="PWE14392.1"/>
    <property type="molecule type" value="Genomic_DNA"/>
</dbReference>
<comment type="caution">
    <text evidence="6">The sequence shown here is derived from an EMBL/GenBank/DDBJ whole genome shotgun (WGS) entry which is preliminary data.</text>
</comment>
<dbReference type="InterPro" id="IPR018389">
    <property type="entry name" value="DctP_fam"/>
</dbReference>
<evidence type="ECO:0000256" key="1">
    <source>
        <dbReference type="ARBA" id="ARBA00004196"/>
    </source>
</evidence>
<reference evidence="6 7" key="1">
    <citation type="submission" date="2018-05" db="EMBL/GenBank/DDBJ databases">
        <title>Genome Sequence of an Efficient Indole-Degrading Bacterium, Alcaligenes sp.YBY.</title>
        <authorList>
            <person name="Yang B."/>
        </authorList>
    </citation>
    <scope>NUCLEOTIDE SEQUENCE [LARGE SCALE GENOMIC DNA]</scope>
    <source>
        <strain evidence="6 7">YBY</strain>
    </source>
</reference>
<dbReference type="RefSeq" id="WP_109088706.1">
    <property type="nucleotide sequence ID" value="NZ_QEXO01000002.1"/>
</dbReference>
<dbReference type="Pfam" id="PF03480">
    <property type="entry name" value="DctP"/>
    <property type="match status" value="1"/>
</dbReference>
<reference evidence="6 7" key="2">
    <citation type="submission" date="2018-05" db="EMBL/GenBank/DDBJ databases">
        <authorList>
            <person name="Lanie J.A."/>
            <person name="Ng W.-L."/>
            <person name="Kazmierczak K.M."/>
            <person name="Andrzejewski T.M."/>
            <person name="Davidsen T.M."/>
            <person name="Wayne K.J."/>
            <person name="Tettelin H."/>
            <person name="Glass J.I."/>
            <person name="Rusch D."/>
            <person name="Podicherti R."/>
            <person name="Tsui H.-C.T."/>
            <person name="Winkler M.E."/>
        </authorList>
    </citation>
    <scope>NUCLEOTIDE SEQUENCE [LARGE SCALE GENOMIC DNA]</scope>
    <source>
        <strain evidence="6 7">YBY</strain>
    </source>
</reference>
<protein>
    <submittedName>
        <fullName evidence="6">ABC transporter substrate-binding protein</fullName>
    </submittedName>
</protein>
<dbReference type="InterPro" id="IPR038404">
    <property type="entry name" value="TRAP_DctP_sf"/>
</dbReference>
<dbReference type="Proteomes" id="UP000245216">
    <property type="component" value="Unassembled WGS sequence"/>
</dbReference>
<dbReference type="STRING" id="511.UZ73_05540"/>
<feature type="chain" id="PRO_5015619776" evidence="5">
    <location>
        <begin position="29"/>
        <end position="336"/>
    </location>
</feature>
<keyword evidence="4 5" id="KW-0732">Signal</keyword>
<evidence type="ECO:0000256" key="5">
    <source>
        <dbReference type="SAM" id="SignalP"/>
    </source>
</evidence>